<name>A0ACB7H164_MANES</name>
<dbReference type="EMBL" id="CM004396">
    <property type="protein sequence ID" value="KAG8645593.1"/>
    <property type="molecule type" value="Genomic_DNA"/>
</dbReference>
<evidence type="ECO:0000313" key="2">
    <source>
        <dbReference type="Proteomes" id="UP000091857"/>
    </source>
</evidence>
<dbReference type="Proteomes" id="UP000091857">
    <property type="component" value="Chromosome 10"/>
</dbReference>
<protein>
    <submittedName>
        <fullName evidence="1">Uncharacterized protein</fullName>
    </submittedName>
</protein>
<accession>A0ACB7H164</accession>
<sequence>MTRYWWSKGADQNRGIHWLGWHRMAKHRLDGGLGFKSLHDFNLAMLDKQGWNIINMPHSLVARVLKARYFPTTSFLEASLGHNPSFLWRSILATQSLVKAGAYWRIGNGRSVSIWTHPWLKEAPDLLVSTPPPPNCTLSVVADLMIGYRWNENLIGQLFNDRDRSCILNIPLSLSSHPDAWCWKFAVQGCWLSSPLGCPAFSAASLREWFSLAFLTASAENASLILMICWALWHNRNNVVWKAQGRTASGVFFMALNFLQQWRGACSDSTNCTNVVSALTVWSPPPQGWIKVNIDASLNSQRSSLGFGCVVRDANGRFIAAKVGYFCSQMEVKCAEAVAFREALSWIKECGWDRVLFESDAQVLIVSINNASLDDLSPFGLLVQDCKLLLSSYEEARCAFIHRSANDVAHVLATSAHSESGQGVWVHVPPPHIVSLIALS</sequence>
<comment type="caution">
    <text evidence="1">The sequence shown here is derived from an EMBL/GenBank/DDBJ whole genome shotgun (WGS) entry which is preliminary data.</text>
</comment>
<keyword evidence="2" id="KW-1185">Reference proteome</keyword>
<organism evidence="1 2">
    <name type="scientific">Manihot esculenta</name>
    <name type="common">Cassava</name>
    <name type="synonym">Jatropha manihot</name>
    <dbReference type="NCBI Taxonomy" id="3983"/>
    <lineage>
        <taxon>Eukaryota</taxon>
        <taxon>Viridiplantae</taxon>
        <taxon>Streptophyta</taxon>
        <taxon>Embryophyta</taxon>
        <taxon>Tracheophyta</taxon>
        <taxon>Spermatophyta</taxon>
        <taxon>Magnoliopsida</taxon>
        <taxon>eudicotyledons</taxon>
        <taxon>Gunneridae</taxon>
        <taxon>Pentapetalae</taxon>
        <taxon>rosids</taxon>
        <taxon>fabids</taxon>
        <taxon>Malpighiales</taxon>
        <taxon>Euphorbiaceae</taxon>
        <taxon>Crotonoideae</taxon>
        <taxon>Manihoteae</taxon>
        <taxon>Manihot</taxon>
    </lineage>
</organism>
<reference evidence="2" key="1">
    <citation type="journal article" date="2016" name="Nat. Biotechnol.">
        <title>Sequencing wild and cultivated cassava and related species reveals extensive interspecific hybridization and genetic diversity.</title>
        <authorList>
            <person name="Bredeson J.V."/>
            <person name="Lyons J.B."/>
            <person name="Prochnik S.E."/>
            <person name="Wu G.A."/>
            <person name="Ha C.M."/>
            <person name="Edsinger-Gonzales E."/>
            <person name="Grimwood J."/>
            <person name="Schmutz J."/>
            <person name="Rabbi I.Y."/>
            <person name="Egesi C."/>
            <person name="Nauluvula P."/>
            <person name="Lebot V."/>
            <person name="Ndunguru J."/>
            <person name="Mkamilo G."/>
            <person name="Bart R.S."/>
            <person name="Setter T.L."/>
            <person name="Gleadow R.M."/>
            <person name="Kulakow P."/>
            <person name="Ferguson M.E."/>
            <person name="Rounsley S."/>
            <person name="Rokhsar D.S."/>
        </authorList>
    </citation>
    <scope>NUCLEOTIDE SEQUENCE [LARGE SCALE GENOMIC DNA]</scope>
    <source>
        <strain evidence="2">cv. AM560-2</strain>
    </source>
</reference>
<proteinExistence type="predicted"/>
<gene>
    <name evidence="1" type="ORF">MANES_10G073737v8</name>
</gene>
<evidence type="ECO:0000313" key="1">
    <source>
        <dbReference type="EMBL" id="KAG8645593.1"/>
    </source>
</evidence>